<evidence type="ECO:0000256" key="4">
    <source>
        <dbReference type="ARBA" id="ARBA00023136"/>
    </source>
</evidence>
<organism evidence="8 9">
    <name type="scientific">Sphagnum jensenii</name>
    <dbReference type="NCBI Taxonomy" id="128206"/>
    <lineage>
        <taxon>Eukaryota</taxon>
        <taxon>Viridiplantae</taxon>
        <taxon>Streptophyta</taxon>
        <taxon>Embryophyta</taxon>
        <taxon>Bryophyta</taxon>
        <taxon>Sphagnophytina</taxon>
        <taxon>Sphagnopsida</taxon>
        <taxon>Sphagnales</taxon>
        <taxon>Sphagnaceae</taxon>
        <taxon>Sphagnum</taxon>
    </lineage>
</organism>
<dbReference type="InterPro" id="IPR036259">
    <property type="entry name" value="MFS_trans_sf"/>
</dbReference>
<evidence type="ECO:0000259" key="6">
    <source>
        <dbReference type="Pfam" id="PF06813"/>
    </source>
</evidence>
<feature type="transmembrane region" description="Helical" evidence="5">
    <location>
        <begin position="256"/>
        <end position="276"/>
    </location>
</feature>
<dbReference type="EMBL" id="OZ020106">
    <property type="protein sequence ID" value="CAK9258229.1"/>
    <property type="molecule type" value="Genomic_DNA"/>
</dbReference>
<dbReference type="Pfam" id="PF06813">
    <property type="entry name" value="Nodulin-like"/>
    <property type="match status" value="1"/>
</dbReference>
<keyword evidence="2 5" id="KW-0812">Transmembrane</keyword>
<name>A0ABP0VUQ7_9BRYO</name>
<feature type="transmembrane region" description="Helical" evidence="5">
    <location>
        <begin position="156"/>
        <end position="178"/>
    </location>
</feature>
<evidence type="ECO:0008006" key="10">
    <source>
        <dbReference type="Google" id="ProtNLM"/>
    </source>
</evidence>
<dbReference type="InterPro" id="IPR056555">
    <property type="entry name" value="NFD4_C"/>
</dbReference>
<dbReference type="SUPFAM" id="SSF103473">
    <property type="entry name" value="MFS general substrate transporter"/>
    <property type="match status" value="1"/>
</dbReference>
<feature type="transmembrane region" description="Helical" evidence="5">
    <location>
        <begin position="497"/>
        <end position="522"/>
    </location>
</feature>
<evidence type="ECO:0000256" key="5">
    <source>
        <dbReference type="SAM" id="Phobius"/>
    </source>
</evidence>
<dbReference type="CDD" id="cd17354">
    <property type="entry name" value="MFS_Mch1p_like"/>
    <property type="match status" value="1"/>
</dbReference>
<feature type="transmembrane region" description="Helical" evidence="5">
    <location>
        <begin position="440"/>
        <end position="466"/>
    </location>
</feature>
<evidence type="ECO:0000313" key="8">
    <source>
        <dbReference type="EMBL" id="CAK9258229.1"/>
    </source>
</evidence>
<feature type="transmembrane region" description="Helical" evidence="5">
    <location>
        <begin position="184"/>
        <end position="203"/>
    </location>
</feature>
<feature type="transmembrane region" description="Helical" evidence="5">
    <location>
        <begin position="224"/>
        <end position="244"/>
    </location>
</feature>
<proteinExistence type="predicted"/>
<dbReference type="PANTHER" id="PTHR21576:SF73">
    <property type="entry name" value="F1C9.29 PROTEIN-RELATED"/>
    <property type="match status" value="1"/>
</dbReference>
<sequence>MMNEGEGGGGGENKNKNMIWNNRWFVLVAAIWLQACAGIGYMFGAISPVMKTSLGYNQKQINRLGVAKDIGDSVGLLAGLLCDVLPTWALLFLGALQNFVGYGWIWLIVTGRTPTLPFALVCVLICVGTNGESYFNTAALVTCVRNFSENRGPVVGILKGFAGLSGAIFTQIFAATFAPEQASVIFMVAVFPTSVALMVMFVLRHVPAFDDGLKNAAATRSQNFRFVYGVCLALAAYLMATIIIQDMTHVSGSVNVAFTCGLLFLLCLPLVIPFSINNSSSKQIVSVENGSHLTAADVRKVHSPIHKDEVLFSELEDEKEIWPENVRQHRMELATSRLFRAVAEGAVKIKRRKGPRRGEDFTMKQAAVKADFWLLFFGLLCGAGSGLMVIDNLGQISQSLGYANAHIFVSMISIWNFLGRLGGGYVSEIIARDYVMPRPILMAVAQAGMALGHVLLAIGCPGSLYIGSLLVGFGYGSHWSVTPATASELFGLKNFGILYNVLCVSNPAGSLIFSGLVAGTLYDREAQKQRGLKTLATSFIASDQLAIESDEVLLCKGAICFRETLFIMTGVCIIGIVLNLVLVARTQRVYIMLYGKTGGRGSKG</sequence>
<evidence type="ECO:0000256" key="2">
    <source>
        <dbReference type="ARBA" id="ARBA00022692"/>
    </source>
</evidence>
<evidence type="ECO:0000256" key="3">
    <source>
        <dbReference type="ARBA" id="ARBA00022989"/>
    </source>
</evidence>
<feature type="domain" description="NFD4 C-terminal" evidence="7">
    <location>
        <begin position="363"/>
        <end position="528"/>
    </location>
</feature>
<gene>
    <name evidence="8" type="ORF">CSSPJE1EN1_LOCUS3707</name>
</gene>
<dbReference type="Pfam" id="PF23262">
    <property type="entry name" value="NFD4_C"/>
    <property type="match status" value="1"/>
</dbReference>
<feature type="domain" description="Nodulin-like" evidence="6">
    <location>
        <begin position="23"/>
        <end position="274"/>
    </location>
</feature>
<dbReference type="Gene3D" id="1.20.1250.20">
    <property type="entry name" value="MFS general substrate transporter like domains"/>
    <property type="match status" value="2"/>
</dbReference>
<feature type="transmembrane region" description="Helical" evidence="5">
    <location>
        <begin position="402"/>
        <end position="419"/>
    </location>
</feature>
<feature type="transmembrane region" description="Helical" evidence="5">
    <location>
        <begin position="24"/>
        <end position="49"/>
    </location>
</feature>
<dbReference type="Proteomes" id="UP001497444">
    <property type="component" value="Chromosome 11"/>
</dbReference>
<feature type="transmembrane region" description="Helical" evidence="5">
    <location>
        <begin position="372"/>
        <end position="390"/>
    </location>
</feature>
<feature type="transmembrane region" description="Helical" evidence="5">
    <location>
        <begin position="565"/>
        <end position="584"/>
    </location>
</feature>
<evidence type="ECO:0000313" key="9">
    <source>
        <dbReference type="Proteomes" id="UP001497444"/>
    </source>
</evidence>
<evidence type="ECO:0000256" key="1">
    <source>
        <dbReference type="ARBA" id="ARBA00004141"/>
    </source>
</evidence>
<keyword evidence="4 5" id="KW-0472">Membrane</keyword>
<keyword evidence="9" id="KW-1185">Reference proteome</keyword>
<dbReference type="PANTHER" id="PTHR21576">
    <property type="entry name" value="UNCHARACTERIZED NODULIN-LIKE PROTEIN"/>
    <property type="match status" value="1"/>
</dbReference>
<reference evidence="8" key="1">
    <citation type="submission" date="2024-02" db="EMBL/GenBank/DDBJ databases">
        <authorList>
            <consortium name="ELIXIR-Norway"/>
            <consortium name="Elixir Norway"/>
        </authorList>
    </citation>
    <scope>NUCLEOTIDE SEQUENCE</scope>
</reference>
<evidence type="ECO:0000259" key="7">
    <source>
        <dbReference type="Pfam" id="PF23262"/>
    </source>
</evidence>
<dbReference type="InterPro" id="IPR010658">
    <property type="entry name" value="Nodulin-like"/>
</dbReference>
<protein>
    <recommendedName>
        <fullName evidence="10">Nodulin-like domain-containing protein</fullName>
    </recommendedName>
</protein>
<comment type="subcellular location">
    <subcellularLocation>
        <location evidence="1">Membrane</location>
        <topology evidence="1">Multi-pass membrane protein</topology>
    </subcellularLocation>
</comment>
<keyword evidence="3 5" id="KW-1133">Transmembrane helix</keyword>
<accession>A0ABP0VUQ7</accession>